<accession>A0ABV4BAL6</accession>
<evidence type="ECO:0000313" key="2">
    <source>
        <dbReference type="EMBL" id="MEY6431371.1"/>
    </source>
</evidence>
<sequence length="74" mass="8300">MDRANRYLVEIFWSDEDQGFIAIAPDLPGCSAFGETQQEALHEMSLAMASWLEACANMNRPYPEPKAKPQRLAA</sequence>
<dbReference type="InterPro" id="IPR051404">
    <property type="entry name" value="TA_system_antitoxin"/>
</dbReference>
<dbReference type="InterPro" id="IPR031807">
    <property type="entry name" value="HicB-like"/>
</dbReference>
<dbReference type="Pfam" id="PF15919">
    <property type="entry name" value="HicB_lk_antitox"/>
    <property type="match status" value="1"/>
</dbReference>
<dbReference type="Gene3D" id="3.30.160.250">
    <property type="match status" value="1"/>
</dbReference>
<dbReference type="RefSeq" id="WP_369665747.1">
    <property type="nucleotide sequence ID" value="NZ_JBDKXB010000002.1"/>
</dbReference>
<dbReference type="PANTHER" id="PTHR34504:SF2">
    <property type="entry name" value="UPF0150 PROTEIN SSL0259"/>
    <property type="match status" value="1"/>
</dbReference>
<comment type="caution">
    <text evidence="2">The sequence shown here is derived from an EMBL/GenBank/DDBJ whole genome shotgun (WGS) entry which is preliminary data.</text>
</comment>
<dbReference type="Proteomes" id="UP001564408">
    <property type="component" value="Unassembled WGS sequence"/>
</dbReference>
<evidence type="ECO:0000313" key="3">
    <source>
        <dbReference type="Proteomes" id="UP001564408"/>
    </source>
</evidence>
<feature type="domain" description="HicB-like antitoxin of toxin-antitoxin system" evidence="1">
    <location>
        <begin position="10"/>
        <end position="66"/>
    </location>
</feature>
<dbReference type="SUPFAM" id="SSF143100">
    <property type="entry name" value="TTHA1013/TTHA0281-like"/>
    <property type="match status" value="1"/>
</dbReference>
<keyword evidence="3" id="KW-1185">Reference proteome</keyword>
<protein>
    <submittedName>
        <fullName evidence="2">Type II toxin-antitoxin system HicB family antitoxin</fullName>
    </submittedName>
</protein>
<dbReference type="PANTHER" id="PTHR34504">
    <property type="entry name" value="ANTITOXIN HICB"/>
    <property type="match status" value="1"/>
</dbReference>
<gene>
    <name evidence="2" type="ORF">ABC977_03000</name>
</gene>
<proteinExistence type="predicted"/>
<name>A0ABV4BAL6_9GAMM</name>
<reference evidence="2 3" key="1">
    <citation type="submission" date="2024-05" db="EMBL/GenBank/DDBJ databases">
        <title>Genome Sequence and Characterization of the New Strain Purple Sulfur Bacterium of Genus Thioalkalicoccus.</title>
        <authorList>
            <person name="Bryantseva I.A."/>
            <person name="Kyndt J.A."/>
            <person name="Imhoff J.F."/>
        </authorList>
    </citation>
    <scope>NUCLEOTIDE SEQUENCE [LARGE SCALE GENOMIC DNA]</scope>
    <source>
        <strain evidence="2 3">Um2</strain>
    </source>
</reference>
<dbReference type="EMBL" id="JBDKXB010000002">
    <property type="protein sequence ID" value="MEY6431371.1"/>
    <property type="molecule type" value="Genomic_DNA"/>
</dbReference>
<evidence type="ECO:0000259" key="1">
    <source>
        <dbReference type="Pfam" id="PF15919"/>
    </source>
</evidence>
<dbReference type="InterPro" id="IPR035069">
    <property type="entry name" value="TTHA1013/TTHA0281-like"/>
</dbReference>
<organism evidence="2 3">
    <name type="scientific">Thioalkalicoccus limnaeus</name>
    <dbReference type="NCBI Taxonomy" id="120681"/>
    <lineage>
        <taxon>Bacteria</taxon>
        <taxon>Pseudomonadati</taxon>
        <taxon>Pseudomonadota</taxon>
        <taxon>Gammaproteobacteria</taxon>
        <taxon>Chromatiales</taxon>
        <taxon>Chromatiaceae</taxon>
        <taxon>Thioalkalicoccus</taxon>
    </lineage>
</organism>